<dbReference type="CDD" id="cd03036">
    <property type="entry name" value="ArsC_like"/>
    <property type="match status" value="1"/>
</dbReference>
<comment type="caution">
    <text evidence="1">The sequence shown here is derived from an EMBL/GenBank/DDBJ whole genome shotgun (WGS) entry which is preliminary data.</text>
</comment>
<dbReference type="Gene3D" id="3.40.30.10">
    <property type="entry name" value="Glutaredoxin"/>
    <property type="match status" value="1"/>
</dbReference>
<reference evidence="1" key="1">
    <citation type="submission" date="2019-08" db="EMBL/GenBank/DDBJ databases">
        <authorList>
            <person name="Kucharzyk K."/>
            <person name="Murdoch R.W."/>
            <person name="Higgins S."/>
            <person name="Loffler F."/>
        </authorList>
    </citation>
    <scope>NUCLEOTIDE SEQUENCE</scope>
</reference>
<dbReference type="InterPro" id="IPR006504">
    <property type="entry name" value="Tscrpt_reg_Spx/MgsR"/>
</dbReference>
<dbReference type="EMBL" id="VSSQ01002750">
    <property type="protein sequence ID" value="MPM17192.1"/>
    <property type="molecule type" value="Genomic_DNA"/>
</dbReference>
<dbReference type="InterPro" id="IPR006660">
    <property type="entry name" value="Arsenate_reductase-like"/>
</dbReference>
<dbReference type="PROSITE" id="PS51354">
    <property type="entry name" value="GLUTAREDOXIN_2"/>
    <property type="match status" value="1"/>
</dbReference>
<dbReference type="PANTHER" id="PTHR30041:SF8">
    <property type="entry name" value="PROTEIN YFFB"/>
    <property type="match status" value="1"/>
</dbReference>
<dbReference type="InterPro" id="IPR036249">
    <property type="entry name" value="Thioredoxin-like_sf"/>
</dbReference>
<organism evidence="1">
    <name type="scientific">bioreactor metagenome</name>
    <dbReference type="NCBI Taxonomy" id="1076179"/>
    <lineage>
        <taxon>unclassified sequences</taxon>
        <taxon>metagenomes</taxon>
        <taxon>ecological metagenomes</taxon>
    </lineage>
</organism>
<dbReference type="PROSITE" id="PS51353">
    <property type="entry name" value="ARSC"/>
    <property type="match status" value="1"/>
</dbReference>
<dbReference type="NCBIfam" id="TIGR01617">
    <property type="entry name" value="arsC_related"/>
    <property type="match status" value="1"/>
</dbReference>
<gene>
    <name evidence="1" type="primary">mgsR_5</name>
    <name evidence="1" type="ORF">SDC9_63580</name>
</gene>
<dbReference type="AlphaFoldDB" id="A0A644XLX7"/>
<dbReference type="SUPFAM" id="SSF52833">
    <property type="entry name" value="Thioredoxin-like"/>
    <property type="match status" value="1"/>
</dbReference>
<dbReference type="Pfam" id="PF03960">
    <property type="entry name" value="ArsC"/>
    <property type="match status" value="1"/>
</dbReference>
<sequence>MTIFCYPRCSTCAKAVAFLEAKGLTYTYRDIRLERPSKEELISLHQRSGLELRRFFNTSGQLYRSLELKSKLGSLSDDEMLELLSSDGMLVKRPILVSEKGVLVGFDEKKWSDFLSRTGRA</sequence>
<proteinExistence type="predicted"/>
<accession>A0A644XLX7</accession>
<protein>
    <submittedName>
        <fullName evidence="1">Regulatory protein MgsR</fullName>
    </submittedName>
</protein>
<dbReference type="PANTHER" id="PTHR30041">
    <property type="entry name" value="ARSENATE REDUCTASE"/>
    <property type="match status" value="1"/>
</dbReference>
<evidence type="ECO:0000313" key="1">
    <source>
        <dbReference type="EMBL" id="MPM17192.1"/>
    </source>
</evidence>
<name>A0A644XLX7_9ZZZZ</name>